<evidence type="ECO:0008006" key="3">
    <source>
        <dbReference type="Google" id="ProtNLM"/>
    </source>
</evidence>
<comment type="caution">
    <text evidence="1">The sequence shown here is derived from an EMBL/GenBank/DDBJ whole genome shotgun (WGS) entry which is preliminary data.</text>
</comment>
<proteinExistence type="predicted"/>
<dbReference type="PANTHER" id="PTHR42755">
    <property type="entry name" value="3-DEOXY-MANNO-OCTULOSONATE CYTIDYLYLTRANSFERASE"/>
    <property type="match status" value="1"/>
</dbReference>
<protein>
    <recommendedName>
        <fullName evidence="3">Lipid IV(A) 3-deoxy-D-manno-octulosonic acid transferase</fullName>
    </recommendedName>
</protein>
<sequence>MKNDNLLRIKLKQLFALDVNLKKYILNVNADILESCSKNLNKEIHKPYNCSSLNYKKFWFYAESIGEVKIALYLCELIKENIKVKNINVMPVFFISVKTVSAYKTLKSYNSININTSNTFNNINNINITNGIDNDNDIGNTYIINNKNIIYNAGNINNINNIENIDNLKSHVYGYNYNKNHSNNIIFFYHPIYFTSIFFKYYVNLIQPNYFISIEHSINNKCVEVLFNNNKNIKIYLLDLNFKKERYLRRYNLLKKQILNNIYINVYDKEDEINLENLFKSCKKISYNNYFNYKEENKNDNADKLSQNNLVINDNADKLTKNNLIFNYDADKSSQSNLTILEISDYPLKTASSFNNFSRLNKLADLTRDKHTSENKYKENNDNKHKEYKHENTHEYEYEHEHVHEHEYENIGKHKITENNKNVIVVSFISIHKKEAVFLIGILKSLNEAFFSKNIKFKFIFAPRNIKIIKLIKRKAEKENFKVIFYKKDRISIEKFTNYSFSAETDILAVDDYGKLDEVYSVSDIVYVGKSLFKEESGGHNILEPILYSKAVITGPYINNFKNIADTYIKNNAVKIIKKENFLIEFIKFIENNKVWSTMGEISFNIFKEQQEKNAENLNYFIKNEFLN</sequence>
<dbReference type="AlphaFoldDB" id="A0A519BMR2"/>
<evidence type="ECO:0000313" key="2">
    <source>
        <dbReference type="Proteomes" id="UP000319296"/>
    </source>
</evidence>
<dbReference type="Proteomes" id="UP000319296">
    <property type="component" value="Unassembled WGS sequence"/>
</dbReference>
<dbReference type="PANTHER" id="PTHR42755:SF1">
    <property type="entry name" value="3-DEOXY-D-MANNO-OCTULOSONIC ACID TRANSFERASE, MITOCHONDRIAL-RELATED"/>
    <property type="match status" value="1"/>
</dbReference>
<dbReference type="GO" id="GO:0009245">
    <property type="term" value="P:lipid A biosynthetic process"/>
    <property type="evidence" value="ECO:0007669"/>
    <property type="project" value="TreeGrafter"/>
</dbReference>
<gene>
    <name evidence="1" type="ORF">EVG15_05025</name>
</gene>
<dbReference type="GO" id="GO:0016740">
    <property type="term" value="F:transferase activity"/>
    <property type="evidence" value="ECO:0007669"/>
    <property type="project" value="InterPro"/>
</dbReference>
<name>A0A519BMR2_9DELT</name>
<dbReference type="EMBL" id="SGBB01000007">
    <property type="protein sequence ID" value="RZD18560.1"/>
    <property type="molecule type" value="Genomic_DNA"/>
</dbReference>
<dbReference type="InterPro" id="IPR039901">
    <property type="entry name" value="Kdotransferase"/>
</dbReference>
<accession>A0A519BMR2</accession>
<dbReference type="Gene3D" id="3.40.50.2000">
    <property type="entry name" value="Glycogen Phosphorylase B"/>
    <property type="match status" value="1"/>
</dbReference>
<organism evidence="1 2">
    <name type="scientific">Candidatus Acididesulfobacter diazotrophicus</name>
    <dbReference type="NCBI Taxonomy" id="2597226"/>
    <lineage>
        <taxon>Bacteria</taxon>
        <taxon>Deltaproteobacteria</taxon>
        <taxon>Candidatus Acidulodesulfobacterales</taxon>
        <taxon>Candidatus Acididesulfobacter</taxon>
    </lineage>
</organism>
<dbReference type="GO" id="GO:0005886">
    <property type="term" value="C:plasma membrane"/>
    <property type="evidence" value="ECO:0007669"/>
    <property type="project" value="TreeGrafter"/>
</dbReference>
<evidence type="ECO:0000313" key="1">
    <source>
        <dbReference type="EMBL" id="RZD18560.1"/>
    </source>
</evidence>
<reference evidence="1 2" key="1">
    <citation type="journal article" date="2019" name="ISME J.">
        <title>Insights into ecological role of a new deltaproteobacterial order Candidatus Acidulodesulfobacterales by metagenomics and metatranscriptomics.</title>
        <authorList>
            <person name="Tan S."/>
            <person name="Liu J."/>
            <person name="Fang Y."/>
            <person name="Hedlund B.P."/>
            <person name="Lian Z.H."/>
            <person name="Huang L.Y."/>
            <person name="Li J.T."/>
            <person name="Huang L.N."/>
            <person name="Li W.J."/>
            <person name="Jiang H.C."/>
            <person name="Dong H.L."/>
            <person name="Shu W.S."/>
        </authorList>
    </citation>
    <scope>NUCLEOTIDE SEQUENCE [LARGE SCALE GENOMIC DNA]</scope>
    <source>
        <strain evidence="1">AP1</strain>
    </source>
</reference>